<dbReference type="EMBL" id="JAWDGP010007489">
    <property type="protein sequence ID" value="KAK3715908.1"/>
    <property type="molecule type" value="Genomic_DNA"/>
</dbReference>
<comment type="caution">
    <text evidence="1">The sequence shown here is derived from an EMBL/GenBank/DDBJ whole genome shotgun (WGS) entry which is preliminary data.</text>
</comment>
<evidence type="ECO:0000313" key="1">
    <source>
        <dbReference type="EMBL" id="KAK3715908.1"/>
    </source>
</evidence>
<proteinExistence type="predicted"/>
<gene>
    <name evidence="1" type="ORF">RRG08_043923</name>
</gene>
<sequence length="137" mass="15593">MAAAMEQTGKVWANKTVSEIRNNKLYKESNRRYEKKTSSTKKTVRDIRNNKFYKANSTTTESTSNQCTEMPELFRSSRTQSTLNWASEAPQVVKTINSLLSLDTKSRRHRPPFCCGKLACVTFKNESKGRDSARGSE</sequence>
<accession>A0AAE1CMY4</accession>
<keyword evidence="2" id="KW-1185">Reference proteome</keyword>
<dbReference type="Proteomes" id="UP001283361">
    <property type="component" value="Unassembled WGS sequence"/>
</dbReference>
<organism evidence="1 2">
    <name type="scientific">Elysia crispata</name>
    <name type="common">lettuce slug</name>
    <dbReference type="NCBI Taxonomy" id="231223"/>
    <lineage>
        <taxon>Eukaryota</taxon>
        <taxon>Metazoa</taxon>
        <taxon>Spiralia</taxon>
        <taxon>Lophotrochozoa</taxon>
        <taxon>Mollusca</taxon>
        <taxon>Gastropoda</taxon>
        <taxon>Heterobranchia</taxon>
        <taxon>Euthyneura</taxon>
        <taxon>Panpulmonata</taxon>
        <taxon>Sacoglossa</taxon>
        <taxon>Placobranchoidea</taxon>
        <taxon>Plakobranchidae</taxon>
        <taxon>Elysia</taxon>
    </lineage>
</organism>
<reference evidence="1" key="1">
    <citation type="journal article" date="2023" name="G3 (Bethesda)">
        <title>A reference genome for the long-term kleptoplast-retaining sea slug Elysia crispata morphotype clarki.</title>
        <authorList>
            <person name="Eastman K.E."/>
            <person name="Pendleton A.L."/>
            <person name="Shaikh M.A."/>
            <person name="Suttiyut T."/>
            <person name="Ogas R."/>
            <person name="Tomko P."/>
            <person name="Gavelis G."/>
            <person name="Widhalm J.R."/>
            <person name="Wisecaver J.H."/>
        </authorList>
    </citation>
    <scope>NUCLEOTIDE SEQUENCE</scope>
    <source>
        <strain evidence="1">ECLA1</strain>
    </source>
</reference>
<protein>
    <submittedName>
        <fullName evidence="1">Uncharacterized protein</fullName>
    </submittedName>
</protein>
<evidence type="ECO:0000313" key="2">
    <source>
        <dbReference type="Proteomes" id="UP001283361"/>
    </source>
</evidence>
<name>A0AAE1CMY4_9GAST</name>
<dbReference type="AlphaFoldDB" id="A0AAE1CMY4"/>